<evidence type="ECO:0008006" key="3">
    <source>
        <dbReference type="Google" id="ProtNLM"/>
    </source>
</evidence>
<feature type="non-terminal residue" evidence="1">
    <location>
        <position position="1"/>
    </location>
</feature>
<evidence type="ECO:0000313" key="1">
    <source>
        <dbReference type="EMBL" id="CAF4776788.1"/>
    </source>
</evidence>
<dbReference type="InterPro" id="IPR011990">
    <property type="entry name" value="TPR-like_helical_dom_sf"/>
</dbReference>
<gene>
    <name evidence="1" type="ORF">BYL167_LOCUS47135</name>
</gene>
<sequence length="60" mass="7248">EHDESQKYFEQLLDSSTDEDRAWIEFNIGRALDCKGQLKEAEKYYIRAYNRMIEDGPKRF</sequence>
<protein>
    <recommendedName>
        <fullName evidence="3">Tetratricopeptide repeat protein</fullName>
    </recommendedName>
</protein>
<dbReference type="AlphaFoldDB" id="A0A8S3B4G2"/>
<reference evidence="1" key="1">
    <citation type="submission" date="2021-02" db="EMBL/GenBank/DDBJ databases">
        <authorList>
            <person name="Nowell W R."/>
        </authorList>
    </citation>
    <scope>NUCLEOTIDE SEQUENCE</scope>
</reference>
<feature type="non-terminal residue" evidence="1">
    <location>
        <position position="60"/>
    </location>
</feature>
<dbReference type="Gene3D" id="1.25.40.10">
    <property type="entry name" value="Tetratricopeptide repeat domain"/>
    <property type="match status" value="1"/>
</dbReference>
<accession>A0A8S3B4G2</accession>
<organism evidence="1 2">
    <name type="scientific">Rotaria magnacalcarata</name>
    <dbReference type="NCBI Taxonomy" id="392030"/>
    <lineage>
        <taxon>Eukaryota</taxon>
        <taxon>Metazoa</taxon>
        <taxon>Spiralia</taxon>
        <taxon>Gnathifera</taxon>
        <taxon>Rotifera</taxon>
        <taxon>Eurotatoria</taxon>
        <taxon>Bdelloidea</taxon>
        <taxon>Philodinida</taxon>
        <taxon>Philodinidae</taxon>
        <taxon>Rotaria</taxon>
    </lineage>
</organism>
<proteinExistence type="predicted"/>
<dbReference type="EMBL" id="CAJOBH010134934">
    <property type="protein sequence ID" value="CAF4776788.1"/>
    <property type="molecule type" value="Genomic_DNA"/>
</dbReference>
<name>A0A8S3B4G2_9BILA</name>
<comment type="caution">
    <text evidence="1">The sequence shown here is derived from an EMBL/GenBank/DDBJ whole genome shotgun (WGS) entry which is preliminary data.</text>
</comment>
<dbReference type="Pfam" id="PF13424">
    <property type="entry name" value="TPR_12"/>
    <property type="match status" value="1"/>
</dbReference>
<evidence type="ECO:0000313" key="2">
    <source>
        <dbReference type="Proteomes" id="UP000681967"/>
    </source>
</evidence>
<dbReference type="Proteomes" id="UP000681967">
    <property type="component" value="Unassembled WGS sequence"/>
</dbReference>
<dbReference type="SUPFAM" id="SSF48452">
    <property type="entry name" value="TPR-like"/>
    <property type="match status" value="1"/>
</dbReference>